<feature type="region of interest" description="Disordered" evidence="1">
    <location>
        <begin position="1"/>
        <end position="105"/>
    </location>
</feature>
<dbReference type="EMBL" id="ML739095">
    <property type="protein sequence ID" value="KAE8353547.1"/>
    <property type="molecule type" value="Genomic_DNA"/>
</dbReference>
<feature type="compositionally biased region" description="Low complexity" evidence="1">
    <location>
        <begin position="89"/>
        <end position="99"/>
    </location>
</feature>
<reference evidence="3" key="1">
    <citation type="submission" date="2019-04" db="EMBL/GenBank/DDBJ databases">
        <title>Friends and foes A comparative genomics studyof 23 Aspergillus species from section Flavi.</title>
        <authorList>
            <consortium name="DOE Joint Genome Institute"/>
            <person name="Kjaerbolling I."/>
            <person name="Vesth T."/>
            <person name="Frisvad J.C."/>
            <person name="Nybo J.L."/>
            <person name="Theobald S."/>
            <person name="Kildgaard S."/>
            <person name="Isbrandt T."/>
            <person name="Kuo A."/>
            <person name="Sato A."/>
            <person name="Lyhne E.K."/>
            <person name="Kogle M.E."/>
            <person name="Wiebenga A."/>
            <person name="Kun R.S."/>
            <person name="Lubbers R.J."/>
            <person name="Makela M.R."/>
            <person name="Barry K."/>
            <person name="Chovatia M."/>
            <person name="Clum A."/>
            <person name="Daum C."/>
            <person name="Haridas S."/>
            <person name="He G."/>
            <person name="LaButti K."/>
            <person name="Lipzen A."/>
            <person name="Mondo S."/>
            <person name="Riley R."/>
            <person name="Salamov A."/>
            <person name="Simmons B.A."/>
            <person name="Magnuson J.K."/>
            <person name="Henrissat B."/>
            <person name="Mortensen U.H."/>
            <person name="Larsen T.O."/>
            <person name="Devries R.P."/>
            <person name="Grigoriev I.V."/>
            <person name="Machida M."/>
            <person name="Baker S.E."/>
            <person name="Andersen M.R."/>
        </authorList>
    </citation>
    <scope>NUCLEOTIDE SEQUENCE [LARGE SCALE GENOMIC DNA]</scope>
    <source>
        <strain evidence="3">CBS 553.77</strain>
    </source>
</reference>
<name>A0A5N6Z7A1_9EURO</name>
<evidence type="ECO:0000313" key="3">
    <source>
        <dbReference type="Proteomes" id="UP000327118"/>
    </source>
</evidence>
<dbReference type="Proteomes" id="UP000327118">
    <property type="component" value="Unassembled WGS sequence"/>
</dbReference>
<proteinExistence type="predicted"/>
<evidence type="ECO:0000256" key="1">
    <source>
        <dbReference type="SAM" id="MobiDB-lite"/>
    </source>
</evidence>
<evidence type="ECO:0000313" key="2">
    <source>
        <dbReference type="EMBL" id="KAE8353547.1"/>
    </source>
</evidence>
<feature type="compositionally biased region" description="Basic and acidic residues" evidence="1">
    <location>
        <begin position="1"/>
        <end position="12"/>
    </location>
</feature>
<sequence>MDGDTRRMKQYDQPRFATRSGMSRRAVAGADRYRQSGLQPARGDALSQAPGRPRMPTYVDYGYTDPSFQGGALQGDGLQPYPSLRDQQRQPQPQQQQLQPPFPPYEPEMVYDISPQVPAQAHYEVVTPYPSRHSAPIDDLSGQFPVPQYFPSNEPTGAGVPSVGVAYLPSLPTTYNQPGSIERPTGTQPFPTTMADMPPGEAPSQAVPEPTSLTDAYGQFQRALRSTLDHARAGRLAEASQSLLEISEWLVTNARELEVGILRDDQVVYADRLQLWNDFNLCWLAVCQKQKDLLQDVLRTGRQPPHTSLLSGDVMDNLGKELIQLCDRVEQFGLVDYQMGIWEEEILGVLSQCLDLFESRPEVLRAHMSTAPTAAGSRS</sequence>
<keyword evidence="3" id="KW-1185">Reference proteome</keyword>
<accession>A0A5N6Z7A1</accession>
<gene>
    <name evidence="2" type="ORF">BDV28DRAFT_105446</name>
</gene>
<dbReference type="OrthoDB" id="5552418at2759"/>
<organism evidence="2 3">
    <name type="scientific">Aspergillus coremiiformis</name>
    <dbReference type="NCBI Taxonomy" id="138285"/>
    <lineage>
        <taxon>Eukaryota</taxon>
        <taxon>Fungi</taxon>
        <taxon>Dikarya</taxon>
        <taxon>Ascomycota</taxon>
        <taxon>Pezizomycotina</taxon>
        <taxon>Eurotiomycetes</taxon>
        <taxon>Eurotiomycetidae</taxon>
        <taxon>Eurotiales</taxon>
        <taxon>Aspergillaceae</taxon>
        <taxon>Aspergillus</taxon>
        <taxon>Aspergillus subgen. Circumdati</taxon>
    </lineage>
</organism>
<dbReference type="AlphaFoldDB" id="A0A5N6Z7A1"/>
<protein>
    <submittedName>
        <fullName evidence="2">Uncharacterized protein</fullName>
    </submittedName>
</protein>